<evidence type="ECO:0000313" key="1">
    <source>
        <dbReference type="EMBL" id="KAJ7310579.1"/>
    </source>
</evidence>
<dbReference type="OrthoDB" id="6013070at2759"/>
<keyword evidence="2" id="KW-1185">Reference proteome</keyword>
<dbReference type="InterPro" id="IPR015943">
    <property type="entry name" value="WD40/YVTN_repeat-like_dom_sf"/>
</dbReference>
<dbReference type="SUPFAM" id="SSF50978">
    <property type="entry name" value="WD40 repeat-like"/>
    <property type="match status" value="1"/>
</dbReference>
<dbReference type="AlphaFoldDB" id="A0A9W9Y9P0"/>
<proteinExistence type="predicted"/>
<dbReference type="Gene3D" id="2.130.10.10">
    <property type="entry name" value="YVTN repeat-like/Quinoprotein amine dehydrogenase"/>
    <property type="match status" value="1"/>
</dbReference>
<organism evidence="1 2">
    <name type="scientific">Desmophyllum pertusum</name>
    <dbReference type="NCBI Taxonomy" id="174260"/>
    <lineage>
        <taxon>Eukaryota</taxon>
        <taxon>Metazoa</taxon>
        <taxon>Cnidaria</taxon>
        <taxon>Anthozoa</taxon>
        <taxon>Hexacorallia</taxon>
        <taxon>Scleractinia</taxon>
        <taxon>Caryophylliina</taxon>
        <taxon>Caryophylliidae</taxon>
        <taxon>Desmophyllum</taxon>
    </lineage>
</organism>
<protein>
    <submittedName>
        <fullName evidence="1">Uncharacterized protein</fullName>
    </submittedName>
</protein>
<reference evidence="1" key="1">
    <citation type="submission" date="2023-01" db="EMBL/GenBank/DDBJ databases">
        <title>Genome assembly of the deep-sea coral Lophelia pertusa.</title>
        <authorList>
            <person name="Herrera S."/>
            <person name="Cordes E."/>
        </authorList>
    </citation>
    <scope>NUCLEOTIDE SEQUENCE</scope>
    <source>
        <strain evidence="1">USNM1676648</strain>
        <tissue evidence="1">Polyp</tissue>
    </source>
</reference>
<accession>A0A9W9Y9P0</accession>
<comment type="caution">
    <text evidence="1">The sequence shown here is derived from an EMBL/GenBank/DDBJ whole genome shotgun (WGS) entry which is preliminary data.</text>
</comment>
<dbReference type="InterPro" id="IPR036322">
    <property type="entry name" value="WD40_repeat_dom_sf"/>
</dbReference>
<evidence type="ECO:0000313" key="2">
    <source>
        <dbReference type="Proteomes" id="UP001163046"/>
    </source>
</evidence>
<name>A0A9W9Y9P0_9CNID</name>
<dbReference type="EMBL" id="MU828071">
    <property type="protein sequence ID" value="KAJ7310579.1"/>
    <property type="molecule type" value="Genomic_DNA"/>
</dbReference>
<sequence length="174" mass="19499">MVTLWKTTEDQGISFISQSSLTMAGQQESNVKNCVFSTDGKLWPYHQGTKDSGNDQHFYVWECSKRKVMSASFKSPAFLTVECCCLSSKYKRAYLVREFSAAILVELSFAGFLKVNRYLISYGVDGMVFLWDISESKAVGFATIVQGNESIVSMAVSPEEDKVVLFYILWSSVA</sequence>
<dbReference type="Proteomes" id="UP001163046">
    <property type="component" value="Unassembled WGS sequence"/>
</dbReference>
<gene>
    <name evidence="1" type="ORF">OS493_040123</name>
</gene>